<reference evidence="2 3" key="1">
    <citation type="submission" date="2024-02" db="EMBL/GenBank/DDBJ databases">
        <title>Haloferula sargassicola NBRC 104335.</title>
        <authorList>
            <person name="Ichikawa N."/>
            <person name="Katano-Makiyama Y."/>
            <person name="Hidaka K."/>
        </authorList>
    </citation>
    <scope>NUCLEOTIDE SEQUENCE [LARGE SCALE GENOMIC DNA]</scope>
    <source>
        <strain evidence="2 3">NBRC 104335</strain>
    </source>
</reference>
<name>A0ABP9UJ36_9BACT</name>
<dbReference type="InterPro" id="IPR025605">
    <property type="entry name" value="OST-HTH/LOTUS_dom"/>
</dbReference>
<dbReference type="RefSeq" id="WP_353565478.1">
    <property type="nucleotide sequence ID" value="NZ_BAABRI010000002.1"/>
</dbReference>
<protein>
    <recommendedName>
        <fullName evidence="1">HTH OST-type domain-containing protein</fullName>
    </recommendedName>
</protein>
<dbReference type="InterPro" id="IPR021139">
    <property type="entry name" value="NYN"/>
</dbReference>
<dbReference type="InterPro" id="IPR041966">
    <property type="entry name" value="LOTUS-like"/>
</dbReference>
<organism evidence="2 3">
    <name type="scientific">Haloferula sargassicola</name>
    <dbReference type="NCBI Taxonomy" id="490096"/>
    <lineage>
        <taxon>Bacteria</taxon>
        <taxon>Pseudomonadati</taxon>
        <taxon>Verrucomicrobiota</taxon>
        <taxon>Verrucomicrobiia</taxon>
        <taxon>Verrucomicrobiales</taxon>
        <taxon>Verrucomicrobiaceae</taxon>
        <taxon>Haloferula</taxon>
    </lineage>
</organism>
<feature type="domain" description="HTH OST-type" evidence="1">
    <location>
        <begin position="165"/>
        <end position="239"/>
    </location>
</feature>
<dbReference type="Pfam" id="PF12872">
    <property type="entry name" value="OST-HTH"/>
    <property type="match status" value="1"/>
</dbReference>
<dbReference type="PROSITE" id="PS51644">
    <property type="entry name" value="HTH_OST"/>
    <property type="match status" value="1"/>
</dbReference>
<evidence type="ECO:0000259" key="1">
    <source>
        <dbReference type="PROSITE" id="PS51644"/>
    </source>
</evidence>
<comment type="caution">
    <text evidence="2">The sequence shown here is derived from an EMBL/GenBank/DDBJ whole genome shotgun (WGS) entry which is preliminary data.</text>
</comment>
<sequence length="241" mass="26370">MSTPTQNLAVLIDADNASPANIADLLDEVAKYGTASVRRIYGDWTTDQLRGWKKQLPEHAIQPVQQFANTKGKNATDSTMIIDAMDLLYTGRFAGFCLVTSDSDFTRLATRIREDGLSVYGFGQKKTPKPFVAACDKFIYTEILGAKSDDTSAAGKRTAPAQLKSDTKLVRLLRDAVEAVASEEAGWAQLGGVGSHIQKSRPDFDSRNWGYAKLSGLLEAIGIFDVKRESNHVLIRDPQAK</sequence>
<dbReference type="CDD" id="cd10146">
    <property type="entry name" value="LabA_like_C"/>
    <property type="match status" value="1"/>
</dbReference>
<keyword evidence="3" id="KW-1185">Reference proteome</keyword>
<proteinExistence type="predicted"/>
<dbReference type="PANTHER" id="PTHR35811">
    <property type="entry name" value="SLR1870 PROTEIN"/>
    <property type="match status" value="1"/>
</dbReference>
<dbReference type="PANTHER" id="PTHR35811:SF1">
    <property type="entry name" value="HTH OST-TYPE DOMAIN-CONTAINING PROTEIN"/>
    <property type="match status" value="1"/>
</dbReference>
<dbReference type="Pfam" id="PF01936">
    <property type="entry name" value="NYN"/>
    <property type="match status" value="1"/>
</dbReference>
<dbReference type="Proteomes" id="UP001476282">
    <property type="component" value="Unassembled WGS sequence"/>
</dbReference>
<evidence type="ECO:0000313" key="2">
    <source>
        <dbReference type="EMBL" id="GAA5481329.1"/>
    </source>
</evidence>
<dbReference type="CDD" id="cd11297">
    <property type="entry name" value="PIN_LabA-like_N_1"/>
    <property type="match status" value="1"/>
</dbReference>
<dbReference type="Gene3D" id="3.40.50.1010">
    <property type="entry name" value="5'-nuclease"/>
    <property type="match status" value="1"/>
</dbReference>
<evidence type="ECO:0000313" key="3">
    <source>
        <dbReference type="Proteomes" id="UP001476282"/>
    </source>
</evidence>
<gene>
    <name evidence="2" type="ORF">Hsar01_00536</name>
</gene>
<dbReference type="Gene3D" id="3.30.420.610">
    <property type="entry name" value="LOTUS domain-like"/>
    <property type="match status" value="1"/>
</dbReference>
<accession>A0ABP9UJ36</accession>
<dbReference type="EMBL" id="BAABRI010000002">
    <property type="protein sequence ID" value="GAA5481329.1"/>
    <property type="molecule type" value="Genomic_DNA"/>
</dbReference>